<dbReference type="Gene3D" id="2.130.10.10">
    <property type="entry name" value="YVTN repeat-like/Quinoprotein amine dehydrogenase"/>
    <property type="match status" value="2"/>
</dbReference>
<proteinExistence type="predicted"/>
<protein>
    <recommendedName>
        <fullName evidence="3">DUF2415 domain-containing protein</fullName>
    </recommendedName>
</protein>
<dbReference type="AlphaFoldDB" id="A0AA39R625"/>
<feature type="region of interest" description="Disordered" evidence="2">
    <location>
        <begin position="1"/>
        <end position="60"/>
    </location>
</feature>
<gene>
    <name evidence="4" type="ORF">JMJ35_001621</name>
</gene>
<feature type="repeat" description="WD" evidence="1">
    <location>
        <begin position="559"/>
        <end position="591"/>
    </location>
</feature>
<evidence type="ECO:0000313" key="5">
    <source>
        <dbReference type="Proteomes" id="UP001166286"/>
    </source>
</evidence>
<dbReference type="SMART" id="SM00320">
    <property type="entry name" value="WD40"/>
    <property type="match status" value="1"/>
</dbReference>
<feature type="compositionally biased region" description="Polar residues" evidence="2">
    <location>
        <begin position="158"/>
        <end position="173"/>
    </location>
</feature>
<dbReference type="PROSITE" id="PS50294">
    <property type="entry name" value="WD_REPEATS_REGION"/>
    <property type="match status" value="1"/>
</dbReference>
<dbReference type="InterPro" id="IPR036322">
    <property type="entry name" value="WD40_repeat_dom_sf"/>
</dbReference>
<sequence length="776" mass="86267">MPGESDSHTETESEDGGVALSKFGSDEMDLDDDSAPTSASQSPLQSSEEYGDTSGTPAHESFESASSIANIGLHWSTMEANHNMHAHLGGAPTLPTDGSFAEALLGSVGLIHGDFNFHDEEDALDPANPYHQPFGTQQAFPHSLVDAPVTPDADEEQTSSAMPAEGTTQSTQHHMLGGFTPAPANTDAQYTGPIMALPSLNDVFGLDFLSQSAPAAEAAAMISINEYPADYWEQTEDNMKNFRCDEFFNFWKQKYTVGTADYPPISDLASNISKAQRPKKISVGDLEHEQCDFQGIYWSRFQTTKKEAREVRRMTYRNHRNVLPPDQPFGTRAFKANFHPNVIPSSEEYFRFQEMNMNTRPYTAHFQLRHNLAASSKNALFYSQRASDDNDDDSDFEIYNGRKVMCFNSEANTIECAMDLTKPTDKTAPRLERLTTLAASDGVLVAGGLEGIYAIKSLSTTFETKPVTGVITDNEDCSTNHVQTTLDRRSGLPQAVFDSNDSTIRVLDCLTNKFVQHHDFSFRVNCSATSPDGRLRLLVGDACSPYVMDAETGQPLAKLPDHKDYGFSCAWAPDGITMATGHQDGLVQVWDARKLTKSIQTLPMEMGGCRAMAFSPAGSGTRVLVLAEPADFVHVVDARSFQSKQVIDFFGEIAGIAMPPDGSRLYIANCDPKYGGIMEFERSWSGTRYTNDHRRRFQCRDEEQLNMMHRIMHLDYGDSINDRSKFDVLDRRRDEFKVGRSEATDWLQDDELEHEGKVGPRGPQLRHDLEFRDLIV</sequence>
<keyword evidence="1" id="KW-0853">WD repeat</keyword>
<dbReference type="InterPro" id="IPR019417">
    <property type="entry name" value="DUF2415"/>
</dbReference>
<evidence type="ECO:0000256" key="1">
    <source>
        <dbReference type="PROSITE-ProRule" id="PRU00221"/>
    </source>
</evidence>
<organism evidence="4 5">
    <name type="scientific">Cladonia borealis</name>
    <dbReference type="NCBI Taxonomy" id="184061"/>
    <lineage>
        <taxon>Eukaryota</taxon>
        <taxon>Fungi</taxon>
        <taxon>Dikarya</taxon>
        <taxon>Ascomycota</taxon>
        <taxon>Pezizomycotina</taxon>
        <taxon>Lecanoromycetes</taxon>
        <taxon>OSLEUM clade</taxon>
        <taxon>Lecanoromycetidae</taxon>
        <taxon>Lecanorales</taxon>
        <taxon>Lecanorineae</taxon>
        <taxon>Cladoniaceae</taxon>
        <taxon>Cladonia</taxon>
    </lineage>
</organism>
<evidence type="ECO:0000313" key="4">
    <source>
        <dbReference type="EMBL" id="KAK0515587.1"/>
    </source>
</evidence>
<comment type="caution">
    <text evidence="4">The sequence shown here is derived from an EMBL/GenBank/DDBJ whole genome shotgun (WGS) entry which is preliminary data.</text>
</comment>
<dbReference type="PANTHER" id="PTHR43991:SF12">
    <property type="entry name" value="WD REPEAT PROTEIN (AFU_ORTHOLOGUE AFUA_8G05640)"/>
    <property type="match status" value="1"/>
</dbReference>
<name>A0AA39R625_9LECA</name>
<feature type="compositionally biased region" description="Basic and acidic residues" evidence="2">
    <location>
        <begin position="1"/>
        <end position="11"/>
    </location>
</feature>
<evidence type="ECO:0000256" key="2">
    <source>
        <dbReference type="SAM" id="MobiDB-lite"/>
    </source>
</evidence>
<dbReference type="InterPro" id="IPR001680">
    <property type="entry name" value="WD40_rpt"/>
</dbReference>
<dbReference type="PANTHER" id="PTHR43991">
    <property type="entry name" value="WD REPEAT PROTEIN (AFU_ORTHOLOGUE AFUA_8G05640)-RELATED"/>
    <property type="match status" value="1"/>
</dbReference>
<dbReference type="EMBL" id="JAFEKC020000003">
    <property type="protein sequence ID" value="KAK0515587.1"/>
    <property type="molecule type" value="Genomic_DNA"/>
</dbReference>
<reference evidence="4" key="1">
    <citation type="submission" date="2023-03" db="EMBL/GenBank/DDBJ databases">
        <title>Complete genome of Cladonia borealis.</title>
        <authorList>
            <person name="Park H."/>
        </authorList>
    </citation>
    <scope>NUCLEOTIDE SEQUENCE</scope>
    <source>
        <strain evidence="4">ANT050790</strain>
    </source>
</reference>
<dbReference type="PROSITE" id="PS50082">
    <property type="entry name" value="WD_REPEATS_2"/>
    <property type="match status" value="1"/>
</dbReference>
<keyword evidence="5" id="KW-1185">Reference proteome</keyword>
<dbReference type="InterPro" id="IPR015943">
    <property type="entry name" value="WD40/YVTN_repeat-like_dom_sf"/>
</dbReference>
<feature type="compositionally biased region" description="Polar residues" evidence="2">
    <location>
        <begin position="35"/>
        <end position="56"/>
    </location>
</feature>
<dbReference type="Pfam" id="PF00400">
    <property type="entry name" value="WD40"/>
    <property type="match status" value="1"/>
</dbReference>
<feature type="region of interest" description="Disordered" evidence="2">
    <location>
        <begin position="146"/>
        <end position="183"/>
    </location>
</feature>
<feature type="domain" description="DUF2415" evidence="3">
    <location>
        <begin position="607"/>
        <end position="648"/>
    </location>
</feature>
<accession>A0AA39R625</accession>
<evidence type="ECO:0000259" key="3">
    <source>
        <dbReference type="Pfam" id="PF10313"/>
    </source>
</evidence>
<dbReference type="Pfam" id="PF10313">
    <property type="entry name" value="DUF2415"/>
    <property type="match status" value="1"/>
</dbReference>
<dbReference type="Proteomes" id="UP001166286">
    <property type="component" value="Unassembled WGS sequence"/>
</dbReference>
<dbReference type="SUPFAM" id="SSF50978">
    <property type="entry name" value="WD40 repeat-like"/>
    <property type="match status" value="1"/>
</dbReference>